<name>A0AAV1E211_OLDCO</name>
<dbReference type="Proteomes" id="UP001161247">
    <property type="component" value="Chromosome 7"/>
</dbReference>
<feature type="domain" description="TRF2/HOY1 PH-like" evidence="2">
    <location>
        <begin position="189"/>
        <end position="307"/>
    </location>
</feature>
<evidence type="ECO:0000313" key="3">
    <source>
        <dbReference type="EMBL" id="CAI9113024.1"/>
    </source>
</evidence>
<organism evidence="3 4">
    <name type="scientific">Oldenlandia corymbosa var. corymbosa</name>
    <dbReference type="NCBI Taxonomy" id="529605"/>
    <lineage>
        <taxon>Eukaryota</taxon>
        <taxon>Viridiplantae</taxon>
        <taxon>Streptophyta</taxon>
        <taxon>Embryophyta</taxon>
        <taxon>Tracheophyta</taxon>
        <taxon>Spermatophyta</taxon>
        <taxon>Magnoliopsida</taxon>
        <taxon>eudicotyledons</taxon>
        <taxon>Gunneridae</taxon>
        <taxon>Pentapetalae</taxon>
        <taxon>asterids</taxon>
        <taxon>lamiids</taxon>
        <taxon>Gentianales</taxon>
        <taxon>Rubiaceae</taxon>
        <taxon>Rubioideae</taxon>
        <taxon>Spermacoceae</taxon>
        <taxon>Hedyotis-Oldenlandia complex</taxon>
        <taxon>Oldenlandia</taxon>
    </lineage>
</organism>
<gene>
    <name evidence="3" type="ORF">OLC1_LOCUS20111</name>
</gene>
<protein>
    <submittedName>
        <fullName evidence="3">OLC1v1013546C1</fullName>
    </submittedName>
</protein>
<evidence type="ECO:0000313" key="4">
    <source>
        <dbReference type="Proteomes" id="UP001161247"/>
    </source>
</evidence>
<dbReference type="AlphaFoldDB" id="A0AAV1E211"/>
<feature type="region of interest" description="Disordered" evidence="1">
    <location>
        <begin position="150"/>
        <end position="177"/>
    </location>
</feature>
<dbReference type="EMBL" id="OX459124">
    <property type="protein sequence ID" value="CAI9113024.1"/>
    <property type="molecule type" value="Genomic_DNA"/>
</dbReference>
<evidence type="ECO:0000256" key="1">
    <source>
        <dbReference type="SAM" id="MobiDB-lite"/>
    </source>
</evidence>
<sequence>MFCDQGETAEGQGWDNSCDDVRNHNNVVWNNIIDDDVRYVLLHPADYSSSNTNNSEESHHPHHQNPLFHPSPPPRSSSYFDQGVDHYGTPDQTRIKRIKYSHLSPLDVNQNHKLKDDQEIESHEESTSSLGLKLKKSPSLIDLVERRLSQGDCSNSNSPDNNHNNKRPNSKSTLDYGSLPMSEKLKASNFPALYLKIGNWERISQNEGDLVGKCYYAKKKLVWEILEGALKSKIEIHWSDIIGIRATMVEDEPGTLEIELDQRPSFFKETNPQPRKHTLWQPTDDFTGGEALIYRRHYVKFAPGALDKHYEKLLQCHPTLSSISQRPFPTQPSPYFRSHNNAYDLPSGFISHGWGSHLNPTWIPPNQLDLSNLRWSGLDQYTAAASLNNMMVAENGTTPVIFPNNFLPYEGLRRIVPPVASIGPHGYIENHKLCDNQMICSGEDIITQQDHMRSRQQHPLVLHDQLQMANMRAAAPGGMILQQVMVPENGSCDHTLVSLHGQHDYRNISQQQPLMNWEIVENLRLQQASIRGSHYYDQYH</sequence>
<dbReference type="PANTHER" id="PTHR33494:SF5">
    <property type="entry name" value="F10A16.6 PROTEIN"/>
    <property type="match status" value="1"/>
</dbReference>
<keyword evidence="4" id="KW-1185">Reference proteome</keyword>
<feature type="region of interest" description="Disordered" evidence="1">
    <location>
        <begin position="48"/>
        <end position="88"/>
    </location>
</feature>
<accession>A0AAV1E211</accession>
<dbReference type="InterPro" id="IPR057939">
    <property type="entry name" value="TRF2_HOY1_PH"/>
</dbReference>
<proteinExistence type="predicted"/>
<reference evidence="3" key="1">
    <citation type="submission" date="2023-03" db="EMBL/GenBank/DDBJ databases">
        <authorList>
            <person name="Julca I."/>
        </authorList>
    </citation>
    <scope>NUCLEOTIDE SEQUENCE</scope>
</reference>
<evidence type="ECO:0000259" key="2">
    <source>
        <dbReference type="Pfam" id="PF24818"/>
    </source>
</evidence>
<feature type="region of interest" description="Disordered" evidence="1">
    <location>
        <begin position="109"/>
        <end position="132"/>
    </location>
</feature>
<dbReference type="Pfam" id="PF24818">
    <property type="entry name" value="PH_TRF2_HOY1"/>
    <property type="match status" value="1"/>
</dbReference>
<feature type="compositionally biased region" description="Basic and acidic residues" evidence="1">
    <location>
        <begin position="113"/>
        <end position="126"/>
    </location>
</feature>
<dbReference type="PANTHER" id="PTHR33494">
    <property type="entry name" value="OS02G0793800 PROTEIN"/>
    <property type="match status" value="1"/>
</dbReference>